<accession>A0A8J6HGG4</accession>
<keyword evidence="5" id="KW-1185">Reference proteome</keyword>
<dbReference type="InterPro" id="IPR036438">
    <property type="entry name" value="Insulin-like_sf"/>
</dbReference>
<proteinExistence type="predicted"/>
<sequence length="234" mass="26647">MPPPTSNEPKTTAPTITVRVQIFVSKGPVWECCCFRFCENFLAKSGFRFLMGASQGMTCIIRLVALLFVVESCAGALKVPFWSDKRILCGRLLENAQFLVCRGVPPAFKRSSLGWNEWDGEKLQKEEQMTCVTRLIGLLFILDVCAGGVVSIWDEERKFCGSDFENARHLACYGVNSPFKKSHFGQYEETDNAREEELEGRSMEEGLYVYAKRNAVKECCRSKCTRRHIKKFYC</sequence>
<keyword evidence="2" id="KW-0732">Signal</keyword>
<dbReference type="GO" id="GO:0005179">
    <property type="term" value="F:hormone activity"/>
    <property type="evidence" value="ECO:0007669"/>
    <property type="project" value="InterPro"/>
</dbReference>
<reference evidence="4" key="1">
    <citation type="journal article" date="2020" name="J Insects Food Feed">
        <title>The yellow mealworm (Tenebrio molitor) genome: a resource for the emerging insects as food and feed industry.</title>
        <authorList>
            <person name="Eriksson T."/>
            <person name="Andere A."/>
            <person name="Kelstrup H."/>
            <person name="Emery V."/>
            <person name="Picard C."/>
        </authorList>
    </citation>
    <scope>NUCLEOTIDE SEQUENCE</scope>
    <source>
        <strain evidence="4">Stoneville</strain>
        <tissue evidence="4">Whole head</tissue>
    </source>
</reference>
<reference evidence="4" key="2">
    <citation type="submission" date="2021-08" db="EMBL/GenBank/DDBJ databases">
        <authorList>
            <person name="Eriksson T."/>
        </authorList>
    </citation>
    <scope>NUCLEOTIDE SEQUENCE</scope>
    <source>
        <strain evidence="4">Stoneville</strain>
        <tissue evidence="4">Whole head</tissue>
    </source>
</reference>
<protein>
    <recommendedName>
        <fullName evidence="3">Insulin-like domain-containing protein</fullName>
    </recommendedName>
</protein>
<dbReference type="GO" id="GO:0005576">
    <property type="term" value="C:extracellular region"/>
    <property type="evidence" value="ECO:0007669"/>
    <property type="project" value="InterPro"/>
</dbReference>
<name>A0A8J6HGG4_TENMO</name>
<dbReference type="InterPro" id="IPR016179">
    <property type="entry name" value="Insulin-like"/>
</dbReference>
<dbReference type="Proteomes" id="UP000719412">
    <property type="component" value="Unassembled WGS sequence"/>
</dbReference>
<comment type="caution">
    <text evidence="4">The sequence shown here is derived from an EMBL/GenBank/DDBJ whole genome shotgun (WGS) entry which is preliminary data.</text>
</comment>
<evidence type="ECO:0000259" key="3">
    <source>
        <dbReference type="SMART" id="SM00078"/>
    </source>
</evidence>
<evidence type="ECO:0000313" key="4">
    <source>
        <dbReference type="EMBL" id="KAH0813752.1"/>
    </source>
</evidence>
<gene>
    <name evidence="4" type="ORF">GEV33_009040</name>
</gene>
<keyword evidence="1" id="KW-0165">Cleavage on pair of basic residues</keyword>
<dbReference type="SUPFAM" id="SSF56994">
    <property type="entry name" value="Insulin-like"/>
    <property type="match status" value="1"/>
</dbReference>
<dbReference type="Gene3D" id="1.10.100.10">
    <property type="entry name" value="Insulin-like"/>
    <property type="match status" value="1"/>
</dbReference>
<evidence type="ECO:0000256" key="2">
    <source>
        <dbReference type="ARBA" id="ARBA00022729"/>
    </source>
</evidence>
<dbReference type="EMBL" id="JABDTM020024972">
    <property type="protein sequence ID" value="KAH0813752.1"/>
    <property type="molecule type" value="Genomic_DNA"/>
</dbReference>
<feature type="domain" description="Insulin-like" evidence="3">
    <location>
        <begin position="86"/>
        <end position="234"/>
    </location>
</feature>
<evidence type="ECO:0000313" key="5">
    <source>
        <dbReference type="Proteomes" id="UP000719412"/>
    </source>
</evidence>
<dbReference type="AlphaFoldDB" id="A0A8J6HGG4"/>
<organism evidence="4 5">
    <name type="scientific">Tenebrio molitor</name>
    <name type="common">Yellow mealworm beetle</name>
    <dbReference type="NCBI Taxonomy" id="7067"/>
    <lineage>
        <taxon>Eukaryota</taxon>
        <taxon>Metazoa</taxon>
        <taxon>Ecdysozoa</taxon>
        <taxon>Arthropoda</taxon>
        <taxon>Hexapoda</taxon>
        <taxon>Insecta</taxon>
        <taxon>Pterygota</taxon>
        <taxon>Neoptera</taxon>
        <taxon>Endopterygota</taxon>
        <taxon>Coleoptera</taxon>
        <taxon>Polyphaga</taxon>
        <taxon>Cucujiformia</taxon>
        <taxon>Tenebrionidae</taxon>
        <taxon>Tenebrio</taxon>
    </lineage>
</organism>
<evidence type="ECO:0000256" key="1">
    <source>
        <dbReference type="ARBA" id="ARBA00022685"/>
    </source>
</evidence>
<dbReference type="SMART" id="SM00078">
    <property type="entry name" value="IlGF"/>
    <property type="match status" value="1"/>
</dbReference>